<dbReference type="SUPFAM" id="SSF52151">
    <property type="entry name" value="FabD/lysophospholipase-like"/>
    <property type="match status" value="1"/>
</dbReference>
<evidence type="ECO:0000256" key="2">
    <source>
        <dbReference type="ARBA" id="ARBA00022679"/>
    </source>
</evidence>
<evidence type="ECO:0000259" key="5">
    <source>
        <dbReference type="SMART" id="SM00827"/>
    </source>
</evidence>
<dbReference type="AlphaFoldDB" id="A0A0N1IJM7"/>
<name>A0A0N1IJM7_LEPSE</name>
<dbReference type="InterPro" id="IPR014043">
    <property type="entry name" value="Acyl_transferase_dom"/>
</dbReference>
<dbReference type="PANTHER" id="PTHR42681">
    <property type="entry name" value="MALONYL-COA-ACYL CARRIER PROTEIN TRANSACYLASE, MITOCHONDRIAL"/>
    <property type="match status" value="1"/>
</dbReference>
<reference evidence="6 7" key="1">
    <citation type="journal article" date="2015" name="PLoS Pathog.">
        <title>Leptomonas seymouri: Adaptations to the Dixenous Life Cycle Analyzed by Genome Sequencing, Transcriptome Profiling and Co-infection with Leishmania donovani.</title>
        <authorList>
            <person name="Kraeva N."/>
            <person name="Butenko A."/>
            <person name="Hlavacova J."/>
            <person name="Kostygov A."/>
            <person name="Myskova J."/>
            <person name="Grybchuk D."/>
            <person name="Lestinova T."/>
            <person name="Votypka J."/>
            <person name="Volf P."/>
            <person name="Opperdoes F."/>
            <person name="Flegontov P."/>
            <person name="Lukes J."/>
            <person name="Yurchenko V."/>
        </authorList>
    </citation>
    <scope>NUCLEOTIDE SEQUENCE [LARGE SCALE GENOMIC DNA]</scope>
    <source>
        <strain evidence="6 7">ATCC 30220</strain>
    </source>
</reference>
<dbReference type="SMART" id="SM00827">
    <property type="entry name" value="PKS_AT"/>
    <property type="match status" value="1"/>
</dbReference>
<dbReference type="InterPro" id="IPR001227">
    <property type="entry name" value="Ac_transferase_dom_sf"/>
</dbReference>
<dbReference type="GO" id="GO:0004314">
    <property type="term" value="F:[acyl-carrier-protein] S-malonyltransferase activity"/>
    <property type="evidence" value="ECO:0007669"/>
    <property type="project" value="UniProtKB-EC"/>
</dbReference>
<dbReference type="Pfam" id="PF00698">
    <property type="entry name" value="Acyl_transf_1"/>
    <property type="match status" value="1"/>
</dbReference>
<dbReference type="Gene3D" id="3.90.25.70">
    <property type="match status" value="1"/>
</dbReference>
<dbReference type="Gene3D" id="3.30.70.2430">
    <property type="match status" value="1"/>
</dbReference>
<dbReference type="PANTHER" id="PTHR42681:SF1">
    <property type="entry name" value="MALONYL-COA-ACYL CARRIER PROTEIN TRANSACYLASE, MITOCHONDRIAL"/>
    <property type="match status" value="1"/>
</dbReference>
<dbReference type="InterPro" id="IPR016035">
    <property type="entry name" value="Acyl_Trfase/lysoPLipase"/>
</dbReference>
<evidence type="ECO:0000256" key="1">
    <source>
        <dbReference type="ARBA" id="ARBA00013258"/>
    </source>
</evidence>
<dbReference type="EMBL" id="LJSK01000199">
    <property type="protein sequence ID" value="KPI85271.1"/>
    <property type="molecule type" value="Genomic_DNA"/>
</dbReference>
<dbReference type="Gene3D" id="3.40.366.10">
    <property type="entry name" value="Malonyl-Coenzyme A Acyl Carrier Protein, domain 2"/>
    <property type="match status" value="1"/>
</dbReference>
<dbReference type="OrthoDB" id="4251012at2759"/>
<organism evidence="6 7">
    <name type="scientific">Leptomonas seymouri</name>
    <dbReference type="NCBI Taxonomy" id="5684"/>
    <lineage>
        <taxon>Eukaryota</taxon>
        <taxon>Discoba</taxon>
        <taxon>Euglenozoa</taxon>
        <taxon>Kinetoplastea</taxon>
        <taxon>Metakinetoplastina</taxon>
        <taxon>Trypanosomatida</taxon>
        <taxon>Trypanosomatidae</taxon>
        <taxon>Leishmaniinae</taxon>
        <taxon>Leptomonas</taxon>
    </lineage>
</organism>
<dbReference type="InterPro" id="IPR050858">
    <property type="entry name" value="Mal-CoA-ACP_Trans/PKS_FabD"/>
</dbReference>
<evidence type="ECO:0000256" key="3">
    <source>
        <dbReference type="ARBA" id="ARBA00023315"/>
    </source>
</evidence>
<evidence type="ECO:0000313" key="7">
    <source>
        <dbReference type="Proteomes" id="UP000038009"/>
    </source>
</evidence>
<accession>A0A0N1IJM7</accession>
<evidence type="ECO:0000313" key="6">
    <source>
        <dbReference type="EMBL" id="KPI85271.1"/>
    </source>
</evidence>
<dbReference type="EC" id="2.3.1.39" evidence="1"/>
<comment type="caution">
    <text evidence="6">The sequence shown here is derived from an EMBL/GenBank/DDBJ whole genome shotgun (WGS) entry which is preliminary data.</text>
</comment>
<dbReference type="Proteomes" id="UP000038009">
    <property type="component" value="Unassembled WGS sequence"/>
</dbReference>
<dbReference type="VEuPathDB" id="TriTrypDB:Lsey_0199_0180"/>
<gene>
    <name evidence="6" type="ORF">ABL78_5688</name>
</gene>
<dbReference type="OMA" id="IGEIRHK"/>
<dbReference type="GO" id="GO:0006633">
    <property type="term" value="P:fatty acid biosynthetic process"/>
    <property type="evidence" value="ECO:0007669"/>
    <property type="project" value="TreeGrafter"/>
</dbReference>
<feature type="domain" description="Malonyl-CoA:ACP transacylase (MAT)" evidence="5">
    <location>
        <begin position="36"/>
        <end position="542"/>
    </location>
</feature>
<keyword evidence="3" id="KW-0012">Acyltransferase</keyword>
<sequence>MLLCFTTHFLPLFSFEHSFSIKDSVSSIRKMKNALVFSGQGTHRKGMCMSLVSNPAVAEVWDRMKERMMSNYGISLQEIIQENPRKVLTRADAFHVEEVCKRSCTELLYTQESTQRAHSVTHAEGVMQYTFFTQPCVLAAQLLAFTKLQHDFPQVCNRQINCIAGHSLGEFTALTALGLFSPETAVDLTFKRGLLMEEACKGVRRGDWKLYACNPQRAQLDIDNESADRLFVSLVELIATALAHTSSFIEVVNNNLRHQQYVVAGDLVGLAVLGKCLDPQFRANCEGIEDLEGIVGQALTSVQMDKKDGIPKDPNASSDAEFATTATKKYGSRAAFRRFLKGADDGYTPSLEELTHLTLQEDGRSGLKRKSWFLPLTVEVPFHSSRLQRAMDQFLPVVRSALPAEAALREFFSLSSKGALDRENRKFPLWVTNLTGKTFNPFDKNFQEAALNAMQKLNVGEVRHNGRYHSTLVADTFKDGLNHGSVREMAAAVLAAQLAHPVQWITVMDELVVENGCTRIQEISPQKNLSGIFQRASFRRGDSNQSSIVVTASYPTELPLFAAR</sequence>
<keyword evidence="2" id="KW-0808">Transferase</keyword>
<evidence type="ECO:0000256" key="4">
    <source>
        <dbReference type="ARBA" id="ARBA00048462"/>
    </source>
</evidence>
<comment type="catalytic activity">
    <reaction evidence="4">
        <text>holo-[ACP] + malonyl-CoA = malonyl-[ACP] + CoA</text>
        <dbReference type="Rhea" id="RHEA:41792"/>
        <dbReference type="Rhea" id="RHEA-COMP:9623"/>
        <dbReference type="Rhea" id="RHEA-COMP:9685"/>
        <dbReference type="ChEBI" id="CHEBI:57287"/>
        <dbReference type="ChEBI" id="CHEBI:57384"/>
        <dbReference type="ChEBI" id="CHEBI:64479"/>
        <dbReference type="ChEBI" id="CHEBI:78449"/>
        <dbReference type="EC" id="2.3.1.39"/>
    </reaction>
</comment>
<keyword evidence="7" id="KW-1185">Reference proteome</keyword>
<protein>
    <recommendedName>
        <fullName evidence="1">[acyl-carrier-protein] S-malonyltransferase</fullName>
        <ecNumber evidence="1">2.3.1.39</ecNumber>
    </recommendedName>
</protein>
<proteinExistence type="predicted"/>